<dbReference type="InterPro" id="IPR027417">
    <property type="entry name" value="P-loop_NTPase"/>
</dbReference>
<protein>
    <submittedName>
        <fullName evidence="2">NACHT domain-containing NTPase</fullName>
    </submittedName>
</protein>
<dbReference type="Pfam" id="PF05729">
    <property type="entry name" value="NACHT"/>
    <property type="match status" value="1"/>
</dbReference>
<dbReference type="InterPro" id="IPR007111">
    <property type="entry name" value="NACHT_NTPase"/>
</dbReference>
<dbReference type="AlphaFoldDB" id="A0AB39MSP6"/>
<evidence type="ECO:0000313" key="2">
    <source>
        <dbReference type="EMBL" id="XDQ08977.1"/>
    </source>
</evidence>
<sequence>MLAEVAAGVIVEAVVSIARWLRRETAGADDAQQALLRWFDTYQLSPARGAAPALPDGVPSGPVQDFLRGDDSQALMHELMASRLTDAPEAGIAKLRAAYASCARAALAPDLAEAGLEDSEMVAGNLAEAFFNHCDLEIAGLVGQLGNSDTALLDRIRQEAFSARIVAVLGAIERHTHALSLRDSSCFAADQAFVAAYRRQAAFAHGSLEPPDFERRRRVPIEDLYVSPGITRLLENRAAQDDAPTLTLTDLQRALDRTVLLGDPGCGKSTACQVLLQRQAADLRAPVPFLVVLREFALTDPDKRSVVDHIEYRLETYYQCPAPPGGVDRLLLSGAAAVVFDGLDELVDTTRRREMTEIVELFCARYPLAPVLVTSRAVGYNEARLDDRLFECYQLGPFGAQQSQEYIEKWFAQEEGTAEDARHSTSCFLAESSGLTDLCANPLMLALMCILYRGTGSLPRNRPEVYEQCASLLFRKWDVRRRIQVELSMARLVEPALRHIAFWLFTREGNAAAVAERELVDRVVEFLEQRGYEDHAEARVAAEQFVAFCRGRAWVFSDVGTNARGESLYTFTHRTFLEYFAASHLASTSDTPEVLARRLAPKVARQEWDVMGQLAVQMKERTTEDGAARVFTALISDRRRRSTTGRGNLLAFLSRCLTCVDPPPSMVRRLTRATMDHLLLGDPETEFSDPLAALLRSSWDSREVVTDELTQAIAEAVASGDPTRNRAALLVAGYAGAAFRGAYSSSTHAHWEDFSRQMIAQHAAALLAVAPDHIGLMDVCLGHGLTDLGDCFRRCDLDFGSLCRGWRMGIFSPGAWYPYASRCVFILLLGTQGCRPPFETAVRDCAAVGAWLVHHPEPPWTDHADDVSAFLVTIARSLSVREGPCIPDLTPESHLGASAMLLTSLEASREPPIEQLVPELGPLADLAAYIRARYGDDRAHLPDLPVPDRFRDVLRGWARREVNFVRQT</sequence>
<dbReference type="Gene3D" id="3.40.50.300">
    <property type="entry name" value="P-loop containing nucleotide triphosphate hydrolases"/>
    <property type="match status" value="1"/>
</dbReference>
<evidence type="ECO:0000259" key="1">
    <source>
        <dbReference type="PROSITE" id="PS50837"/>
    </source>
</evidence>
<dbReference type="PANTHER" id="PTHR46844">
    <property type="entry name" value="SLR5058 PROTEIN"/>
    <property type="match status" value="1"/>
</dbReference>
<dbReference type="RefSeq" id="WP_369269420.1">
    <property type="nucleotide sequence ID" value="NZ_CP163432.1"/>
</dbReference>
<accession>A0AB39MSP6</accession>
<dbReference type="SUPFAM" id="SSF52540">
    <property type="entry name" value="P-loop containing nucleoside triphosphate hydrolases"/>
    <property type="match status" value="1"/>
</dbReference>
<reference evidence="2" key="1">
    <citation type="submission" date="2024-07" db="EMBL/GenBank/DDBJ databases">
        <authorList>
            <person name="Yu S.T."/>
        </authorList>
    </citation>
    <scope>NUCLEOTIDE SEQUENCE</scope>
    <source>
        <strain evidence="2">R11</strain>
    </source>
</reference>
<gene>
    <name evidence="2" type="ORF">AB5J55_04640</name>
</gene>
<organism evidence="2">
    <name type="scientific">Streptomyces sp. R11</name>
    <dbReference type="NCBI Taxonomy" id="3238625"/>
    <lineage>
        <taxon>Bacteria</taxon>
        <taxon>Bacillati</taxon>
        <taxon>Actinomycetota</taxon>
        <taxon>Actinomycetes</taxon>
        <taxon>Kitasatosporales</taxon>
        <taxon>Streptomycetaceae</taxon>
        <taxon>Streptomyces</taxon>
    </lineage>
</organism>
<name>A0AB39MSP6_9ACTN</name>
<proteinExistence type="predicted"/>
<dbReference type="PANTHER" id="PTHR46844:SF1">
    <property type="entry name" value="SLR5058 PROTEIN"/>
    <property type="match status" value="1"/>
</dbReference>
<feature type="domain" description="NACHT" evidence="1">
    <location>
        <begin position="256"/>
        <end position="453"/>
    </location>
</feature>
<dbReference type="PROSITE" id="PS50837">
    <property type="entry name" value="NACHT"/>
    <property type="match status" value="1"/>
</dbReference>
<dbReference type="EMBL" id="CP163432">
    <property type="protein sequence ID" value="XDQ08977.1"/>
    <property type="molecule type" value="Genomic_DNA"/>
</dbReference>